<dbReference type="PROSITE" id="PS51885">
    <property type="entry name" value="NEPRILYSIN"/>
    <property type="match status" value="1"/>
</dbReference>
<evidence type="ECO:0000256" key="6">
    <source>
        <dbReference type="ARBA" id="ARBA00022833"/>
    </source>
</evidence>
<dbReference type="GO" id="GO:0004222">
    <property type="term" value="F:metalloendopeptidase activity"/>
    <property type="evidence" value="ECO:0007669"/>
    <property type="project" value="InterPro"/>
</dbReference>
<evidence type="ECO:0000313" key="10">
    <source>
        <dbReference type="EMBL" id="RWS24405.1"/>
    </source>
</evidence>
<evidence type="ECO:0000256" key="4">
    <source>
        <dbReference type="ARBA" id="ARBA00022723"/>
    </source>
</evidence>
<gene>
    <name evidence="10" type="ORF">B4U80_10895</name>
</gene>
<evidence type="ECO:0000259" key="9">
    <source>
        <dbReference type="Pfam" id="PF05649"/>
    </source>
</evidence>
<dbReference type="STRING" id="299467.A0A443SAH0"/>
<dbReference type="AlphaFoldDB" id="A0A443SAH0"/>
<evidence type="ECO:0000256" key="1">
    <source>
        <dbReference type="ARBA" id="ARBA00001947"/>
    </source>
</evidence>
<dbReference type="Pfam" id="PF01431">
    <property type="entry name" value="Peptidase_M13"/>
    <property type="match status" value="1"/>
</dbReference>
<dbReference type="GO" id="GO:0016485">
    <property type="term" value="P:protein processing"/>
    <property type="evidence" value="ECO:0007669"/>
    <property type="project" value="TreeGrafter"/>
</dbReference>
<evidence type="ECO:0000256" key="7">
    <source>
        <dbReference type="ARBA" id="ARBA00023049"/>
    </source>
</evidence>
<dbReference type="PRINTS" id="PR00786">
    <property type="entry name" value="NEPRILYSIN"/>
</dbReference>
<keyword evidence="6" id="KW-0862">Zinc</keyword>
<dbReference type="Gene3D" id="3.40.390.10">
    <property type="entry name" value="Collagenase (Catalytic Domain)"/>
    <property type="match status" value="1"/>
</dbReference>
<dbReference type="Pfam" id="PF05649">
    <property type="entry name" value="Peptidase_M13_N"/>
    <property type="match status" value="1"/>
</dbReference>
<evidence type="ECO:0000256" key="3">
    <source>
        <dbReference type="ARBA" id="ARBA00022670"/>
    </source>
</evidence>
<dbReference type="PANTHER" id="PTHR11733">
    <property type="entry name" value="ZINC METALLOPROTEASE FAMILY M13 NEPRILYSIN-RELATED"/>
    <property type="match status" value="1"/>
</dbReference>
<feature type="domain" description="Peptidase M13 C-terminal" evidence="8">
    <location>
        <begin position="150"/>
        <end position="244"/>
    </location>
</feature>
<reference evidence="10 11" key="1">
    <citation type="journal article" date="2018" name="Gigascience">
        <title>Genomes of trombidid mites reveal novel predicted allergens and laterally-transferred genes associated with secondary metabolism.</title>
        <authorList>
            <person name="Dong X."/>
            <person name="Chaisiri K."/>
            <person name="Xia D."/>
            <person name="Armstrong S.D."/>
            <person name="Fang Y."/>
            <person name="Donnelly M.J."/>
            <person name="Kadowaki T."/>
            <person name="McGarry J.W."/>
            <person name="Darby A.C."/>
            <person name="Makepeace B.L."/>
        </authorList>
    </citation>
    <scope>NUCLEOTIDE SEQUENCE [LARGE SCALE GENOMIC DNA]</scope>
    <source>
        <strain evidence="10">UoL-UT</strain>
    </source>
</reference>
<comment type="cofactor">
    <cofactor evidence="1">
        <name>Zn(2+)</name>
        <dbReference type="ChEBI" id="CHEBI:29105"/>
    </cofactor>
</comment>
<dbReference type="OrthoDB" id="6475849at2759"/>
<name>A0A443SAH0_9ACAR</name>
<dbReference type="GO" id="GO:0005886">
    <property type="term" value="C:plasma membrane"/>
    <property type="evidence" value="ECO:0007669"/>
    <property type="project" value="TreeGrafter"/>
</dbReference>
<keyword evidence="7" id="KW-0482">Metalloprotease</keyword>
<dbReference type="GO" id="GO:0046872">
    <property type="term" value="F:metal ion binding"/>
    <property type="evidence" value="ECO:0007669"/>
    <property type="project" value="UniProtKB-KW"/>
</dbReference>
<comment type="caution">
    <text evidence="10">The sequence shown here is derived from an EMBL/GenBank/DDBJ whole genome shotgun (WGS) entry which is preliminary data.</text>
</comment>
<dbReference type="EMBL" id="NCKV01004916">
    <property type="protein sequence ID" value="RWS24405.1"/>
    <property type="molecule type" value="Genomic_DNA"/>
</dbReference>
<dbReference type="VEuPathDB" id="VectorBase:LDEU007636"/>
<dbReference type="SUPFAM" id="SSF55486">
    <property type="entry name" value="Metalloproteases ('zincins'), catalytic domain"/>
    <property type="match status" value="1"/>
</dbReference>
<dbReference type="InterPro" id="IPR018497">
    <property type="entry name" value="Peptidase_M13_C"/>
</dbReference>
<dbReference type="InterPro" id="IPR042089">
    <property type="entry name" value="Peptidase_M13_dom_2"/>
</dbReference>
<sequence>MQKNFVFPRNEKQVLCATLTEHIFGLALSRYYVKFYLQDSTVQEMKAFVTEVKAALSKTLQSNEWMDEKTKSKAQLKLHRMISYIAIPSWIATDDDLNKVYDDMNKMQNGNYLENQITANEWLSKQALKRIRSQNESIVDLLRGGPSEVNAFYALMENIFRVKIGVLNQPFYYHNAPFAVNFGSMGYVLGHEILHGFDNRGAQYDYVGHKKMWWSNETWEVYQKKVQCFVDQYNEFIEPVTGQKARALHWFYIDFNFGH</sequence>
<keyword evidence="5" id="KW-0378">Hydrolase</keyword>
<keyword evidence="4" id="KW-0479">Metal-binding</keyword>
<dbReference type="Gene3D" id="1.10.1380.10">
    <property type="entry name" value="Neutral endopeptidase , domain2"/>
    <property type="match status" value="1"/>
</dbReference>
<organism evidence="10 11">
    <name type="scientific">Leptotrombidium deliense</name>
    <dbReference type="NCBI Taxonomy" id="299467"/>
    <lineage>
        <taxon>Eukaryota</taxon>
        <taxon>Metazoa</taxon>
        <taxon>Ecdysozoa</taxon>
        <taxon>Arthropoda</taxon>
        <taxon>Chelicerata</taxon>
        <taxon>Arachnida</taxon>
        <taxon>Acari</taxon>
        <taxon>Acariformes</taxon>
        <taxon>Trombidiformes</taxon>
        <taxon>Prostigmata</taxon>
        <taxon>Anystina</taxon>
        <taxon>Parasitengona</taxon>
        <taxon>Trombiculoidea</taxon>
        <taxon>Trombiculidae</taxon>
        <taxon>Leptotrombidium</taxon>
    </lineage>
</organism>
<evidence type="ECO:0000313" key="11">
    <source>
        <dbReference type="Proteomes" id="UP000288716"/>
    </source>
</evidence>
<evidence type="ECO:0000259" key="8">
    <source>
        <dbReference type="Pfam" id="PF01431"/>
    </source>
</evidence>
<protein>
    <submittedName>
        <fullName evidence="10">Neprilysin-1-like protein</fullName>
    </submittedName>
</protein>
<dbReference type="InterPro" id="IPR008753">
    <property type="entry name" value="Peptidase_M13_N"/>
</dbReference>
<dbReference type="InterPro" id="IPR024079">
    <property type="entry name" value="MetalloPept_cat_dom_sf"/>
</dbReference>
<dbReference type="PANTHER" id="PTHR11733:SF237">
    <property type="entry name" value="NEPRILYSIN-LIKE 4"/>
    <property type="match status" value="1"/>
</dbReference>
<evidence type="ECO:0000256" key="5">
    <source>
        <dbReference type="ARBA" id="ARBA00022801"/>
    </source>
</evidence>
<feature type="domain" description="Peptidase M13 N-terminal" evidence="9">
    <location>
        <begin position="12"/>
        <end position="88"/>
    </location>
</feature>
<accession>A0A443SAH0</accession>
<keyword evidence="3" id="KW-0645">Protease</keyword>
<evidence type="ECO:0000256" key="2">
    <source>
        <dbReference type="ARBA" id="ARBA00007357"/>
    </source>
</evidence>
<keyword evidence="11" id="KW-1185">Reference proteome</keyword>
<dbReference type="InterPro" id="IPR000718">
    <property type="entry name" value="Peptidase_M13"/>
</dbReference>
<proteinExistence type="inferred from homology"/>
<dbReference type="Proteomes" id="UP000288716">
    <property type="component" value="Unassembled WGS sequence"/>
</dbReference>
<comment type="similarity">
    <text evidence="2">Belongs to the peptidase M13 family.</text>
</comment>